<dbReference type="SUPFAM" id="SSF55021">
    <property type="entry name" value="ACT-like"/>
    <property type="match status" value="1"/>
</dbReference>
<evidence type="ECO:0000313" key="16">
    <source>
        <dbReference type="EMBL" id="OGE39897.1"/>
    </source>
</evidence>
<evidence type="ECO:0000256" key="5">
    <source>
        <dbReference type="ARBA" id="ARBA00023002"/>
    </source>
</evidence>
<keyword evidence="7 12" id="KW-0057">Aromatic amino acid biosynthesis</keyword>
<comment type="catalytic activity">
    <reaction evidence="11">
        <text>prephenate + NAD(+) = 3-(4-hydroxyphenyl)pyruvate + CO2 + NADH</text>
        <dbReference type="Rhea" id="RHEA:13869"/>
        <dbReference type="ChEBI" id="CHEBI:16526"/>
        <dbReference type="ChEBI" id="CHEBI:29934"/>
        <dbReference type="ChEBI" id="CHEBI:36242"/>
        <dbReference type="ChEBI" id="CHEBI:57540"/>
        <dbReference type="ChEBI" id="CHEBI:57945"/>
        <dbReference type="EC" id="1.3.1.12"/>
    </reaction>
</comment>
<dbReference type="PROSITE" id="PS51176">
    <property type="entry name" value="PDH_ADH"/>
    <property type="match status" value="1"/>
</dbReference>
<dbReference type="Proteomes" id="UP000177328">
    <property type="component" value="Unassembled WGS sequence"/>
</dbReference>
<comment type="pathway">
    <text evidence="1 12">Amino-acid biosynthesis; L-phenylalanine biosynthesis; phenylpyruvate from prephenate: step 1/1.</text>
</comment>
<evidence type="ECO:0000259" key="14">
    <source>
        <dbReference type="PROSITE" id="PS51176"/>
    </source>
</evidence>
<dbReference type="Pfam" id="PF20463">
    <property type="entry name" value="PDH_C"/>
    <property type="match status" value="1"/>
</dbReference>
<dbReference type="Gene3D" id="3.40.50.720">
    <property type="entry name" value="NAD(P)-binding Rossmann-like Domain"/>
    <property type="match status" value="1"/>
</dbReference>
<dbReference type="InterPro" id="IPR036291">
    <property type="entry name" value="NAD(P)-bd_dom_sf"/>
</dbReference>
<dbReference type="UniPathway" id="UPA00121">
    <property type="reaction ID" value="UER00345"/>
</dbReference>
<dbReference type="NCBIfam" id="NF008865">
    <property type="entry name" value="PRK11898.1"/>
    <property type="match status" value="1"/>
</dbReference>
<dbReference type="GO" id="GO:0008977">
    <property type="term" value="F:prephenate dehydrogenase (NAD+) activity"/>
    <property type="evidence" value="ECO:0007669"/>
    <property type="project" value="UniProtKB-EC"/>
</dbReference>
<keyword evidence="8 12" id="KW-0584">Phenylalanine biosynthesis</keyword>
<comment type="caution">
    <text evidence="16">The sequence shown here is derived from an EMBL/GenBank/DDBJ whole genome shotgun (WGS) entry which is preliminary data.</text>
</comment>
<evidence type="ECO:0000256" key="9">
    <source>
        <dbReference type="ARBA" id="ARBA00023239"/>
    </source>
</evidence>
<evidence type="ECO:0000256" key="8">
    <source>
        <dbReference type="ARBA" id="ARBA00023222"/>
    </source>
</evidence>
<protein>
    <recommendedName>
        <fullName evidence="12">Prephenate dehydratase</fullName>
        <shortName evidence="12">PDT</shortName>
        <ecNumber evidence="12">4.2.1.51</ecNumber>
    </recommendedName>
</protein>
<dbReference type="InterPro" id="IPR046826">
    <property type="entry name" value="PDH_N"/>
</dbReference>
<dbReference type="PANTHER" id="PTHR21022">
    <property type="entry name" value="PREPHENATE DEHYDRATASE P PROTEIN"/>
    <property type="match status" value="1"/>
</dbReference>
<keyword evidence="5" id="KW-0560">Oxidoreductase</keyword>
<dbReference type="CDD" id="cd04905">
    <property type="entry name" value="ACT_CM-PDT"/>
    <property type="match status" value="1"/>
</dbReference>
<keyword evidence="3" id="KW-0827">Tyrosine biosynthesis</keyword>
<name>A0A1F5KG41_9BACT</name>
<accession>A0A1F5KG41</accession>
<dbReference type="Pfam" id="PF02153">
    <property type="entry name" value="PDH_N"/>
    <property type="match status" value="1"/>
</dbReference>
<dbReference type="EMBL" id="MFDD01000014">
    <property type="protein sequence ID" value="OGE39897.1"/>
    <property type="molecule type" value="Genomic_DNA"/>
</dbReference>
<evidence type="ECO:0000256" key="10">
    <source>
        <dbReference type="ARBA" id="ARBA00047848"/>
    </source>
</evidence>
<dbReference type="Pfam" id="PF01842">
    <property type="entry name" value="ACT"/>
    <property type="match status" value="1"/>
</dbReference>
<dbReference type="GO" id="GO:0009094">
    <property type="term" value="P:L-phenylalanine biosynthetic process"/>
    <property type="evidence" value="ECO:0007669"/>
    <property type="project" value="UniProtKB-UniPathway"/>
</dbReference>
<evidence type="ECO:0000256" key="12">
    <source>
        <dbReference type="RuleBase" id="RU361254"/>
    </source>
</evidence>
<dbReference type="GO" id="GO:0070403">
    <property type="term" value="F:NAD+ binding"/>
    <property type="evidence" value="ECO:0007669"/>
    <property type="project" value="InterPro"/>
</dbReference>
<gene>
    <name evidence="12" type="primary">pheA</name>
    <name evidence="16" type="ORF">A3D25_03755</name>
</gene>
<sequence>MNRNLKVHIIGGTGQMGNWLRNFLESQRVLVSVSGSKGVEDSTLKSSEIIFVSVPISKAKDVILDISKRAKRNTLIVDLSSVQQAVAKTLSQIPQPAAGLHLLFGPTVSSIQNQKVVLSVIKKSTLLDKLKVVLKNAGAEIIEMSSKSHDLYMAHLQNLTHFVNLNLAKVLLKNKIDLGGKVSTPPFLAQMATLSRVISQPPELLTEIQLGNSEGLSVLNDFIKTQQEFLQELKNGDREKLHKLIEKIHRSIDSTPKGTSNKQQATSIKQKDLPQKLKGKIAYLGPQGTFSHQISLTVAKESQLLPCENFLKIFEAVKSLQADFGIVPAENSTEGTVRETLDFLIDFDMRTNGSLNLPIQQNLLSEEKSLKNITKVYSHPQALAQCRNWLREHLPNVNMETASSTVSSIKEHRNELGVAFISPLLAAKLNNIPVLRKGIEDNKSNVTKFYVISKDINKLSIPTSRTLLFLTVFNRVGILRDILNVFASSNINLSKIESRPSREKVWDYHFFIEVEVSTNDERMDQALNILKQYCPVIKVIGGV</sequence>
<dbReference type="InterPro" id="IPR001086">
    <property type="entry name" value="Preph_deHydtase"/>
</dbReference>
<comment type="catalytic activity">
    <reaction evidence="10 12">
        <text>prephenate + H(+) = 3-phenylpyruvate + CO2 + H2O</text>
        <dbReference type="Rhea" id="RHEA:21648"/>
        <dbReference type="ChEBI" id="CHEBI:15377"/>
        <dbReference type="ChEBI" id="CHEBI:15378"/>
        <dbReference type="ChEBI" id="CHEBI:16526"/>
        <dbReference type="ChEBI" id="CHEBI:18005"/>
        <dbReference type="ChEBI" id="CHEBI:29934"/>
        <dbReference type="EC" id="4.2.1.51"/>
    </reaction>
</comment>
<dbReference type="GO" id="GO:0004665">
    <property type="term" value="F:prephenate dehydrogenase (NADP+) activity"/>
    <property type="evidence" value="ECO:0007669"/>
    <property type="project" value="InterPro"/>
</dbReference>
<dbReference type="AlphaFoldDB" id="A0A1F5KG41"/>
<dbReference type="GO" id="GO:0006571">
    <property type="term" value="P:tyrosine biosynthetic process"/>
    <property type="evidence" value="ECO:0007669"/>
    <property type="project" value="UniProtKB-UniPathway"/>
</dbReference>
<organism evidence="16 17">
    <name type="scientific">Candidatus Daviesbacteria bacterium RIFCSPHIGHO2_02_FULL_43_12</name>
    <dbReference type="NCBI Taxonomy" id="1797776"/>
    <lineage>
        <taxon>Bacteria</taxon>
        <taxon>Candidatus Daviesiibacteriota</taxon>
    </lineage>
</organism>
<feature type="domain" description="Prephenate/arogenate dehydrogenase" evidence="14">
    <location>
        <begin position="5"/>
        <end position="263"/>
    </location>
</feature>
<keyword evidence="9 12" id="KW-0456">Lyase</keyword>
<dbReference type="CDD" id="cd13630">
    <property type="entry name" value="PBP2_PDT_1"/>
    <property type="match status" value="1"/>
</dbReference>
<feature type="domain" description="ACT" evidence="15">
    <location>
        <begin position="467"/>
        <end position="543"/>
    </location>
</feature>
<dbReference type="InterPro" id="IPR046825">
    <property type="entry name" value="PDH_C"/>
</dbReference>
<dbReference type="InterPro" id="IPR003099">
    <property type="entry name" value="Prephen_DH"/>
</dbReference>
<dbReference type="SUPFAM" id="SSF51735">
    <property type="entry name" value="NAD(P)-binding Rossmann-fold domains"/>
    <property type="match status" value="1"/>
</dbReference>
<keyword evidence="6" id="KW-0520">NAD</keyword>
<evidence type="ECO:0000256" key="6">
    <source>
        <dbReference type="ARBA" id="ARBA00023027"/>
    </source>
</evidence>
<evidence type="ECO:0000313" key="17">
    <source>
        <dbReference type="Proteomes" id="UP000177328"/>
    </source>
</evidence>
<dbReference type="UniPathway" id="UPA00122">
    <property type="reaction ID" value="UER00961"/>
</dbReference>
<dbReference type="SUPFAM" id="SSF53850">
    <property type="entry name" value="Periplasmic binding protein-like II"/>
    <property type="match status" value="1"/>
</dbReference>
<keyword evidence="4 12" id="KW-0028">Amino-acid biosynthesis</keyword>
<reference evidence="16 17" key="1">
    <citation type="journal article" date="2016" name="Nat. Commun.">
        <title>Thousands of microbial genomes shed light on interconnected biogeochemical processes in an aquifer system.</title>
        <authorList>
            <person name="Anantharaman K."/>
            <person name="Brown C.T."/>
            <person name="Hug L.A."/>
            <person name="Sharon I."/>
            <person name="Castelle C.J."/>
            <person name="Probst A.J."/>
            <person name="Thomas B.C."/>
            <person name="Singh A."/>
            <person name="Wilkins M.J."/>
            <person name="Karaoz U."/>
            <person name="Brodie E.L."/>
            <person name="Williams K.H."/>
            <person name="Hubbard S.S."/>
            <person name="Banfield J.F."/>
        </authorList>
    </citation>
    <scope>NUCLEOTIDE SEQUENCE [LARGE SCALE GENOMIC DNA]</scope>
</reference>
<evidence type="ECO:0000256" key="1">
    <source>
        <dbReference type="ARBA" id="ARBA00004741"/>
    </source>
</evidence>
<dbReference type="Gene3D" id="3.40.190.10">
    <property type="entry name" value="Periplasmic binding protein-like II"/>
    <property type="match status" value="2"/>
</dbReference>
<dbReference type="InterPro" id="IPR018528">
    <property type="entry name" value="Preph_deHydtase_CS"/>
</dbReference>
<evidence type="ECO:0000256" key="2">
    <source>
        <dbReference type="ARBA" id="ARBA00005067"/>
    </source>
</evidence>
<dbReference type="InterPro" id="IPR002912">
    <property type="entry name" value="ACT_dom"/>
</dbReference>
<dbReference type="InterPro" id="IPR008927">
    <property type="entry name" value="6-PGluconate_DH-like_C_sf"/>
</dbReference>
<evidence type="ECO:0000256" key="4">
    <source>
        <dbReference type="ARBA" id="ARBA00022605"/>
    </source>
</evidence>
<dbReference type="PROSITE" id="PS00858">
    <property type="entry name" value="PREPHENATE_DEHYDR_2"/>
    <property type="match status" value="1"/>
</dbReference>
<dbReference type="SUPFAM" id="SSF48179">
    <property type="entry name" value="6-phosphogluconate dehydrogenase C-terminal domain-like"/>
    <property type="match status" value="1"/>
</dbReference>
<dbReference type="InterPro" id="IPR045865">
    <property type="entry name" value="ACT-like_dom_sf"/>
</dbReference>
<dbReference type="GO" id="GO:0004664">
    <property type="term" value="F:prephenate dehydratase activity"/>
    <property type="evidence" value="ECO:0007669"/>
    <property type="project" value="UniProtKB-UniRule"/>
</dbReference>
<evidence type="ECO:0000256" key="7">
    <source>
        <dbReference type="ARBA" id="ARBA00023141"/>
    </source>
</evidence>
<dbReference type="PROSITE" id="PS51671">
    <property type="entry name" value="ACT"/>
    <property type="match status" value="1"/>
</dbReference>
<proteinExistence type="predicted"/>
<evidence type="ECO:0000259" key="13">
    <source>
        <dbReference type="PROSITE" id="PS51171"/>
    </source>
</evidence>
<evidence type="ECO:0000256" key="11">
    <source>
        <dbReference type="ARBA" id="ARBA00049260"/>
    </source>
</evidence>
<feature type="domain" description="Prephenate dehydratase" evidence="13">
    <location>
        <begin position="280"/>
        <end position="454"/>
    </location>
</feature>
<dbReference type="EC" id="4.2.1.51" evidence="12"/>
<evidence type="ECO:0000259" key="15">
    <source>
        <dbReference type="PROSITE" id="PS51671"/>
    </source>
</evidence>
<dbReference type="PROSITE" id="PS51171">
    <property type="entry name" value="PREPHENATE_DEHYDR_3"/>
    <property type="match status" value="1"/>
</dbReference>
<dbReference type="PANTHER" id="PTHR21022:SF19">
    <property type="entry name" value="PREPHENATE DEHYDRATASE-RELATED"/>
    <property type="match status" value="1"/>
</dbReference>
<dbReference type="GO" id="GO:0005737">
    <property type="term" value="C:cytoplasm"/>
    <property type="evidence" value="ECO:0007669"/>
    <property type="project" value="TreeGrafter"/>
</dbReference>
<dbReference type="Gene3D" id="1.10.3660.10">
    <property type="entry name" value="6-phosphogluconate dehydrogenase C-terminal like domain"/>
    <property type="match status" value="1"/>
</dbReference>
<dbReference type="Gene3D" id="3.30.70.260">
    <property type="match status" value="1"/>
</dbReference>
<comment type="pathway">
    <text evidence="2">Amino-acid biosynthesis; L-tyrosine biosynthesis; (4-hydroxyphenyl)pyruvate from prephenate (NAD(+) route): step 1/1.</text>
</comment>
<dbReference type="Pfam" id="PF00800">
    <property type="entry name" value="PDT"/>
    <property type="match status" value="1"/>
</dbReference>
<evidence type="ECO:0000256" key="3">
    <source>
        <dbReference type="ARBA" id="ARBA00022498"/>
    </source>
</evidence>